<feature type="domain" description="Gamma tubulin complex component protein N-terminal" evidence="7">
    <location>
        <begin position="229"/>
        <end position="519"/>
    </location>
</feature>
<accession>A0ABM4BE54</accession>
<dbReference type="PANTHER" id="PTHR19302:SF13">
    <property type="entry name" value="GAMMA-TUBULIN COMPLEX COMPONENT 2"/>
    <property type="match status" value="1"/>
</dbReference>
<keyword evidence="8" id="KW-1185">Reference proteome</keyword>
<keyword evidence="4 5" id="KW-0206">Cytoskeleton</keyword>
<evidence type="ECO:0000256" key="2">
    <source>
        <dbReference type="ARBA" id="ARBA00022490"/>
    </source>
</evidence>
<dbReference type="InterPro" id="IPR041470">
    <property type="entry name" value="GCP_N"/>
</dbReference>
<evidence type="ECO:0000259" key="6">
    <source>
        <dbReference type="Pfam" id="PF04130"/>
    </source>
</evidence>
<sequence length="869" mass="100732">MSEFKIHHHASELLKLFEIQGGDGPEVYAELLTKDITPYVTSQISSHTAKRKIAENSPVPSEFQKKYEELKSKNVRELDSFVYLLSLIVQDNSIANFVENNEKERRKLKLSTVPARKTSAPLTQAGKELEELTKSIPKSAFMSQQDVLDLKTKLANISANASQSSTDDLVKALRDKHAKKLGKGLPVLPNWAFERPFLTNNFVEVYRSNYNEPLAIGTLPVKAQQIMLIEDLLFLFMGIEGKYITIKDEVEKKRITTFVIDKTLDTSLHEIINRILPICTNYSKVCQFIEEGSRFEKGLVSHGLCSAMRSLLKDYFIFVAQLEKQFRSGLLTLQKLWFYIQPSMKTLDILSNISVTIEKGSCRGASILTVLHEKTEAFTGDPKGRDLCLYLTQAACVAYFEIMQRWIYEGVIKDPYGEFLVAEHESVHKERVAEDFNDQYWEQHYTIERERIPKFLERVAEKILRTGKYLNVIRQCGLSINCPHAREIVYCLRERDYVEHIEKAYDYASYTLLDMLMTEKKLLQRLQSIKHYFLLDQGDFFVGFMDLAEDELKKKMDDIVPTRLEALLELAVRTSTANSDPFKDDLKCDLLPYDLISQLFRILSVTSDKNVPNYKDTVEQQISGLEAFTLDYEVKWPLSLILSKKALTKYQMLFRHLFYAKHVERLLCNLWSSSKATKKNKFYNRSWYSVAFALRQRMIHFVQNFEYYMMFEVIEPNWHILEINLRSVVNIDGVLEFHNDFLDRCLKDCMLTSPELLKIVSKLMTVCVTFSNCIIRFDSNLDIVPGAETSRISKVTMHHFDKMMSSVEIEKTVKNFEINFSKLLIGLLDKLSLVSSSEKEQEMMNLVFRLDHNSFYSETQRKKVADIVS</sequence>
<evidence type="ECO:0000256" key="1">
    <source>
        <dbReference type="ARBA" id="ARBA00010337"/>
    </source>
</evidence>
<comment type="similarity">
    <text evidence="1 5">Belongs to the TUBGCP family.</text>
</comment>
<dbReference type="PANTHER" id="PTHR19302">
    <property type="entry name" value="GAMMA TUBULIN COMPLEX PROTEIN"/>
    <property type="match status" value="1"/>
</dbReference>
<evidence type="ECO:0000313" key="8">
    <source>
        <dbReference type="Proteomes" id="UP001652625"/>
    </source>
</evidence>
<feature type="domain" description="Gamma tubulin complex component C-terminal" evidence="6">
    <location>
        <begin position="522"/>
        <end position="856"/>
    </location>
</feature>
<dbReference type="InterPro" id="IPR040457">
    <property type="entry name" value="GCP_C"/>
</dbReference>
<comment type="subcellular location">
    <subcellularLocation>
        <location evidence="5">Cytoplasm</location>
        <location evidence="5">Cytoskeleton</location>
        <location evidence="5">Microtubule organizing center</location>
    </subcellularLocation>
</comment>
<evidence type="ECO:0000256" key="3">
    <source>
        <dbReference type="ARBA" id="ARBA00022701"/>
    </source>
</evidence>
<reference evidence="8" key="1">
    <citation type="submission" date="2025-05" db="UniProtKB">
        <authorList>
            <consortium name="RefSeq"/>
        </authorList>
    </citation>
    <scope>NUCLEOTIDE SEQUENCE [LARGE SCALE GENOMIC DNA]</scope>
</reference>
<organism evidence="8 9">
    <name type="scientific">Hydra vulgaris</name>
    <name type="common">Hydra</name>
    <name type="synonym">Hydra attenuata</name>
    <dbReference type="NCBI Taxonomy" id="6087"/>
    <lineage>
        <taxon>Eukaryota</taxon>
        <taxon>Metazoa</taxon>
        <taxon>Cnidaria</taxon>
        <taxon>Hydrozoa</taxon>
        <taxon>Hydroidolina</taxon>
        <taxon>Anthoathecata</taxon>
        <taxon>Aplanulata</taxon>
        <taxon>Hydridae</taxon>
        <taxon>Hydra</taxon>
    </lineage>
</organism>
<dbReference type="Pfam" id="PF17681">
    <property type="entry name" value="GCP_N_terminal"/>
    <property type="match status" value="1"/>
</dbReference>
<dbReference type="InterPro" id="IPR007259">
    <property type="entry name" value="GCP"/>
</dbReference>
<evidence type="ECO:0000313" key="9">
    <source>
        <dbReference type="RefSeq" id="XP_065647231.1"/>
    </source>
</evidence>
<dbReference type="InterPro" id="IPR042241">
    <property type="entry name" value="GCP_C_sf"/>
</dbReference>
<keyword evidence="3 5" id="KW-0493">Microtubule</keyword>
<dbReference type="GeneID" id="100208979"/>
<evidence type="ECO:0000259" key="7">
    <source>
        <dbReference type="Pfam" id="PF17681"/>
    </source>
</evidence>
<reference evidence="9" key="2">
    <citation type="submission" date="2025-08" db="UniProtKB">
        <authorList>
            <consortium name="RefSeq"/>
        </authorList>
    </citation>
    <scope>IDENTIFICATION</scope>
</reference>
<dbReference type="Proteomes" id="UP001652625">
    <property type="component" value="Chromosome 02"/>
</dbReference>
<name>A0ABM4BE54_HYDVU</name>
<proteinExistence type="inferred from homology"/>
<gene>
    <name evidence="9" type="primary">LOC100208979</name>
</gene>
<evidence type="ECO:0000256" key="4">
    <source>
        <dbReference type="ARBA" id="ARBA00023212"/>
    </source>
</evidence>
<dbReference type="Gene3D" id="1.20.120.1900">
    <property type="entry name" value="Gamma-tubulin complex, C-terminal domain"/>
    <property type="match status" value="1"/>
</dbReference>
<protein>
    <recommendedName>
        <fullName evidence="5">Gamma-tubulin complex component</fullName>
    </recommendedName>
</protein>
<dbReference type="Pfam" id="PF04130">
    <property type="entry name" value="GCP_C_terminal"/>
    <property type="match status" value="1"/>
</dbReference>
<dbReference type="RefSeq" id="XP_065647231.1">
    <property type="nucleotide sequence ID" value="XM_065791159.1"/>
</dbReference>
<keyword evidence="2 5" id="KW-0963">Cytoplasm</keyword>
<evidence type="ECO:0000256" key="5">
    <source>
        <dbReference type="RuleBase" id="RU363050"/>
    </source>
</evidence>